<name>A0A6B0GMS3_9EURY</name>
<dbReference type="EMBL" id="WSZK01000033">
    <property type="protein sequence ID" value="MWG36216.1"/>
    <property type="molecule type" value="Genomic_DNA"/>
</dbReference>
<protein>
    <recommendedName>
        <fullName evidence="2">DUF6788 domain-containing protein</fullName>
    </recommendedName>
</protein>
<dbReference type="Proteomes" id="UP000451471">
    <property type="component" value="Unassembled WGS sequence"/>
</dbReference>
<dbReference type="InterPro" id="IPR046738">
    <property type="entry name" value="DUF6788"/>
</dbReference>
<keyword evidence="4" id="KW-1185">Reference proteome</keyword>
<organism evidence="3 4">
    <name type="scientific">Halomarina oriensis</name>
    <dbReference type="NCBI Taxonomy" id="671145"/>
    <lineage>
        <taxon>Archaea</taxon>
        <taxon>Methanobacteriati</taxon>
        <taxon>Methanobacteriota</taxon>
        <taxon>Stenosarchaea group</taxon>
        <taxon>Halobacteria</taxon>
        <taxon>Halobacteriales</taxon>
        <taxon>Natronomonadaceae</taxon>
        <taxon>Halomarina</taxon>
    </lineage>
</organism>
<evidence type="ECO:0000259" key="2">
    <source>
        <dbReference type="Pfam" id="PF20586"/>
    </source>
</evidence>
<accession>A0A6B0GMS3</accession>
<reference evidence="3 4" key="1">
    <citation type="submission" date="2019-12" db="EMBL/GenBank/DDBJ databases">
        <title>Halocatena pleomorpha gen. nov. sp. nov., an extremely halophilic archaeon of family Halobacteriaceae isolated from saltpan soil.</title>
        <authorList>
            <person name="Pal Y."/>
            <person name="Verma A."/>
            <person name="Krishnamurthi S."/>
            <person name="Kumar P."/>
        </authorList>
    </citation>
    <scope>NUCLEOTIDE SEQUENCE [LARGE SCALE GENOMIC DNA]</scope>
    <source>
        <strain evidence="3 4">JCM 16495</strain>
    </source>
</reference>
<sequence>MAEAKRPAPPNNAVQYIVDGLNRQKPPMLRQLAEYAEALADWKEADQEEDVPDEVADADRPDGVPGKANIVTKTIDGNQYYYYQWWEDGKTKSEYLSPVNPKRSGSSE</sequence>
<evidence type="ECO:0000313" key="4">
    <source>
        <dbReference type="Proteomes" id="UP000451471"/>
    </source>
</evidence>
<comment type="caution">
    <text evidence="3">The sequence shown here is derived from an EMBL/GenBank/DDBJ whole genome shotgun (WGS) entry which is preliminary data.</text>
</comment>
<feature type="domain" description="DUF6788" evidence="2">
    <location>
        <begin position="65"/>
        <end position="101"/>
    </location>
</feature>
<evidence type="ECO:0000256" key="1">
    <source>
        <dbReference type="SAM" id="MobiDB-lite"/>
    </source>
</evidence>
<dbReference type="Pfam" id="PF20586">
    <property type="entry name" value="DUF6788"/>
    <property type="match status" value="1"/>
</dbReference>
<evidence type="ECO:0000313" key="3">
    <source>
        <dbReference type="EMBL" id="MWG36216.1"/>
    </source>
</evidence>
<gene>
    <name evidence="3" type="ORF">GQS65_17300</name>
</gene>
<dbReference type="AlphaFoldDB" id="A0A6B0GMS3"/>
<feature type="compositionally biased region" description="Acidic residues" evidence="1">
    <location>
        <begin position="46"/>
        <end position="56"/>
    </location>
</feature>
<proteinExistence type="predicted"/>
<dbReference type="OrthoDB" id="204292at2157"/>
<feature type="region of interest" description="Disordered" evidence="1">
    <location>
        <begin position="45"/>
        <end position="70"/>
    </location>
</feature>